<protein>
    <submittedName>
        <fullName evidence="2">Glycosyltransferase family 2 protein</fullName>
    </submittedName>
</protein>
<organism evidence="2 3">
    <name type="scientific">Oceaniferula flava</name>
    <dbReference type="NCBI Taxonomy" id="2800421"/>
    <lineage>
        <taxon>Bacteria</taxon>
        <taxon>Pseudomonadati</taxon>
        <taxon>Verrucomicrobiota</taxon>
        <taxon>Verrucomicrobiia</taxon>
        <taxon>Verrucomicrobiales</taxon>
        <taxon>Verrucomicrobiaceae</taxon>
        <taxon>Oceaniferula</taxon>
    </lineage>
</organism>
<accession>A0AAE2SBZ2</accession>
<evidence type="ECO:0000313" key="2">
    <source>
        <dbReference type="EMBL" id="MBK1854974.1"/>
    </source>
</evidence>
<dbReference type="AlphaFoldDB" id="A0AAE2SBZ2"/>
<dbReference type="InterPro" id="IPR050834">
    <property type="entry name" value="Glycosyltransf_2"/>
</dbReference>
<proteinExistence type="predicted"/>
<dbReference type="PANTHER" id="PTHR43685">
    <property type="entry name" value="GLYCOSYLTRANSFERASE"/>
    <property type="match status" value="1"/>
</dbReference>
<keyword evidence="3" id="KW-1185">Reference proteome</keyword>
<evidence type="ECO:0000259" key="1">
    <source>
        <dbReference type="Pfam" id="PF00535"/>
    </source>
</evidence>
<sequence>MNSPISQSSVAVVIPVYNRAAILKETLTYVLAQTLLPDALIVVDDESTDNTAAEVEQWLEQHAAGVHWELIRASKSTVAGARNRGLSRVESVDYVAFLDSDDHWPEDFLERCVNMLDSEPDAVAATTERFYRCSPGVKAQHKGGLEMVSDPITWFFKYGAGVSSCSLLRKSVVQELGAWPEVTLGEDTQFFGAMTLKGPWVFAEGAPVTFHIGNGGDTSEEGNLSRKYADREEQWVKDFEAIYAEVLNQQVAVDHGPLKMMLGVRWHRAYKMRLRVGDVVAARACLKHAIRWNPRCWKYRKHALLLSLTKHWVRAK</sequence>
<dbReference type="PANTHER" id="PTHR43685:SF2">
    <property type="entry name" value="GLYCOSYLTRANSFERASE 2-LIKE DOMAIN-CONTAINING PROTEIN"/>
    <property type="match status" value="1"/>
</dbReference>
<dbReference type="InterPro" id="IPR029044">
    <property type="entry name" value="Nucleotide-diphossugar_trans"/>
</dbReference>
<dbReference type="InterPro" id="IPR001173">
    <property type="entry name" value="Glyco_trans_2-like"/>
</dbReference>
<dbReference type="Gene3D" id="3.90.550.10">
    <property type="entry name" value="Spore Coat Polysaccharide Biosynthesis Protein SpsA, Chain A"/>
    <property type="match status" value="1"/>
</dbReference>
<dbReference type="Pfam" id="PF00535">
    <property type="entry name" value="Glycos_transf_2"/>
    <property type="match status" value="1"/>
</dbReference>
<dbReference type="CDD" id="cd00761">
    <property type="entry name" value="Glyco_tranf_GTA_type"/>
    <property type="match status" value="1"/>
</dbReference>
<evidence type="ECO:0000313" key="3">
    <source>
        <dbReference type="Proteomes" id="UP000634206"/>
    </source>
</evidence>
<dbReference type="SUPFAM" id="SSF53448">
    <property type="entry name" value="Nucleotide-diphospho-sugar transferases"/>
    <property type="match status" value="1"/>
</dbReference>
<dbReference type="EMBL" id="JAENIG010000004">
    <property type="protein sequence ID" value="MBK1854974.1"/>
    <property type="molecule type" value="Genomic_DNA"/>
</dbReference>
<reference evidence="2" key="1">
    <citation type="submission" date="2021-01" db="EMBL/GenBank/DDBJ databases">
        <title>Modified the classification status of verrucomicrobia.</title>
        <authorList>
            <person name="Feng X."/>
        </authorList>
    </citation>
    <scope>NUCLEOTIDE SEQUENCE</scope>
    <source>
        <strain evidence="2">5K15</strain>
    </source>
</reference>
<dbReference type="RefSeq" id="WP_309489585.1">
    <property type="nucleotide sequence ID" value="NZ_JAENIG010000004.1"/>
</dbReference>
<gene>
    <name evidence="2" type="ORF">JIN83_08380</name>
</gene>
<comment type="caution">
    <text evidence="2">The sequence shown here is derived from an EMBL/GenBank/DDBJ whole genome shotgun (WGS) entry which is preliminary data.</text>
</comment>
<name>A0AAE2SBZ2_9BACT</name>
<dbReference type="Proteomes" id="UP000634206">
    <property type="component" value="Unassembled WGS sequence"/>
</dbReference>
<feature type="domain" description="Glycosyltransferase 2-like" evidence="1">
    <location>
        <begin position="12"/>
        <end position="176"/>
    </location>
</feature>